<dbReference type="InterPro" id="IPR020667">
    <property type="entry name" value="DNA_mismatch_repair_MutL"/>
</dbReference>
<dbReference type="PANTHER" id="PTHR10073">
    <property type="entry name" value="DNA MISMATCH REPAIR PROTEIN MLH, PMS, MUTL"/>
    <property type="match status" value="1"/>
</dbReference>
<keyword evidence="8" id="KW-1185">Reference proteome</keyword>
<dbReference type="Gene3D" id="3.30.565.10">
    <property type="entry name" value="Histidine kinase-like ATPase, C-terminal domain"/>
    <property type="match status" value="1"/>
</dbReference>
<dbReference type="GO" id="GO:0030983">
    <property type="term" value="F:mismatched DNA binding"/>
    <property type="evidence" value="ECO:0007669"/>
    <property type="project" value="InterPro"/>
</dbReference>
<evidence type="ECO:0000259" key="5">
    <source>
        <dbReference type="SMART" id="SM00853"/>
    </source>
</evidence>
<evidence type="ECO:0000259" key="6">
    <source>
        <dbReference type="SMART" id="SM01340"/>
    </source>
</evidence>
<evidence type="ECO:0000313" key="8">
    <source>
        <dbReference type="Proteomes" id="UP000250796"/>
    </source>
</evidence>
<evidence type="ECO:0000256" key="4">
    <source>
        <dbReference type="HAMAP-Rule" id="MF_00149"/>
    </source>
</evidence>
<evidence type="ECO:0000256" key="3">
    <source>
        <dbReference type="ARBA" id="ARBA00023204"/>
    </source>
</evidence>
<comment type="function">
    <text evidence="4">This protein is involved in the repair of mismatches in DNA. It is required for dam-dependent methyl-directed DNA mismatch repair. May act as a 'molecular matchmaker', a protein that promotes the formation of a stable complex between two or more DNA-binding proteins in an ATP-dependent manner without itself being part of a final effector complex.</text>
</comment>
<dbReference type="GO" id="GO:0140664">
    <property type="term" value="F:ATP-dependent DNA damage sensor activity"/>
    <property type="evidence" value="ECO:0007669"/>
    <property type="project" value="InterPro"/>
</dbReference>
<dbReference type="GO" id="GO:0006298">
    <property type="term" value="P:mismatch repair"/>
    <property type="evidence" value="ECO:0007669"/>
    <property type="project" value="UniProtKB-UniRule"/>
</dbReference>
<dbReference type="InterPro" id="IPR036890">
    <property type="entry name" value="HATPase_C_sf"/>
</dbReference>
<feature type="domain" description="MutL C-terminal dimerisation" evidence="5">
    <location>
        <begin position="420"/>
        <end position="558"/>
    </location>
</feature>
<dbReference type="NCBIfam" id="TIGR00585">
    <property type="entry name" value="mutl"/>
    <property type="match status" value="1"/>
</dbReference>
<evidence type="ECO:0000256" key="1">
    <source>
        <dbReference type="ARBA" id="ARBA00006082"/>
    </source>
</evidence>
<organism evidence="7 8">
    <name type="scientific">Mesotoga infera</name>
    <dbReference type="NCBI Taxonomy" id="1236046"/>
    <lineage>
        <taxon>Bacteria</taxon>
        <taxon>Thermotogati</taxon>
        <taxon>Thermotogota</taxon>
        <taxon>Thermotogae</taxon>
        <taxon>Kosmotogales</taxon>
        <taxon>Kosmotogaceae</taxon>
        <taxon>Mesotoga</taxon>
    </lineage>
</organism>
<dbReference type="PROSITE" id="PS00058">
    <property type="entry name" value="DNA_MISMATCH_REPAIR_1"/>
    <property type="match status" value="1"/>
</dbReference>
<dbReference type="Pfam" id="PF01119">
    <property type="entry name" value="DNA_mis_repair"/>
    <property type="match status" value="1"/>
</dbReference>
<dbReference type="KEGG" id="minf:MESINF_2015"/>
<comment type="similarity">
    <text evidence="1 4">Belongs to the DNA mismatch repair MutL/HexB family.</text>
</comment>
<dbReference type="FunFam" id="3.30.565.10:FF:000003">
    <property type="entry name" value="DNA mismatch repair endonuclease MutL"/>
    <property type="match status" value="1"/>
</dbReference>
<dbReference type="CDD" id="cd00782">
    <property type="entry name" value="MutL_Trans"/>
    <property type="match status" value="1"/>
</dbReference>
<dbReference type="SUPFAM" id="SSF118116">
    <property type="entry name" value="DNA mismatch repair protein MutL"/>
    <property type="match status" value="1"/>
</dbReference>
<dbReference type="GO" id="GO:0032300">
    <property type="term" value="C:mismatch repair complex"/>
    <property type="evidence" value="ECO:0007669"/>
    <property type="project" value="InterPro"/>
</dbReference>
<dbReference type="InterPro" id="IPR020568">
    <property type="entry name" value="Ribosomal_Su5_D2-typ_SF"/>
</dbReference>
<dbReference type="AlphaFoldDB" id="A0A7Z7LGE4"/>
<dbReference type="InterPro" id="IPR042120">
    <property type="entry name" value="MutL_C_dimsub"/>
</dbReference>
<gene>
    <name evidence="4 7" type="primary">mutL</name>
    <name evidence="7" type="ORF">MESINF_2015</name>
</gene>
<accession>A0A7Z7LGE4</accession>
<sequence>MIRIHELPGEVVRKIAAGEVVTGCYSVLKELVENSIDAGASFVEIEIRSGGKEYIKVRDNGTGMTLEEARLSLKPHTTSKIATIEDLDSLSTFGFRGEALSTIASVSRMLLSTVGVEDTLGVTLEVTAGEVIGEKFFNGARGTTVEVFDLLFNTPARRKFLKSVSIEGRMVTEMMQRFILSFHSVDFLYIRDGQKVYDTRGLTGIEDRVLMIYPELSRRDLLPFKEETREMRIEGLVTLPVRTKRNRMGENIFVNGRYVRQFELNYALERGYGEALEKGNFPFAVVFIQIDPVEVDVNIHPQKLEVKFASPATILEGLKRAVRSAIRNAGSFSIDIRPPSIGGEESRSEERDEPKIRYREKAFPTDRTDRMSDEVKEPSWRNYDRNESIPVSLERRIFRPYIESRKDEALKKSVEDRTDFLGVLGERYILVESGEGLLIIDQHAAHERILYERLKEKMVIDSQNLLVPVELSFESERKELLTLKRERIEQLGFNFRFEGDKILLVAIPQLLPVESAAETLGEVIDELRLEGLEEPERVFDNLLATIACKSAIRTGDKLDIGQARELFEELRKRQLLVCPHGRPISMVIRQEDLDRYFSR</sequence>
<feature type="domain" description="DNA mismatch repair protein S5" evidence="6">
    <location>
        <begin position="209"/>
        <end position="327"/>
    </location>
</feature>
<dbReference type="SUPFAM" id="SSF55874">
    <property type="entry name" value="ATPase domain of HSP90 chaperone/DNA topoisomerase II/histidine kinase"/>
    <property type="match status" value="1"/>
</dbReference>
<dbReference type="SMART" id="SM00853">
    <property type="entry name" value="MutL_C"/>
    <property type="match status" value="1"/>
</dbReference>
<dbReference type="InterPro" id="IPR037198">
    <property type="entry name" value="MutL_C_sf"/>
</dbReference>
<keyword evidence="3 4" id="KW-0234">DNA repair</keyword>
<dbReference type="Proteomes" id="UP000250796">
    <property type="component" value="Chromosome MESINF"/>
</dbReference>
<dbReference type="InterPro" id="IPR002099">
    <property type="entry name" value="MutL/Mlh/PMS"/>
</dbReference>
<keyword evidence="2 4" id="KW-0227">DNA damage</keyword>
<dbReference type="InterPro" id="IPR042121">
    <property type="entry name" value="MutL_C_regsub"/>
</dbReference>
<dbReference type="InterPro" id="IPR014790">
    <property type="entry name" value="MutL_C"/>
</dbReference>
<dbReference type="PANTHER" id="PTHR10073:SF12">
    <property type="entry name" value="DNA MISMATCH REPAIR PROTEIN MLH1"/>
    <property type="match status" value="1"/>
</dbReference>
<protein>
    <recommendedName>
        <fullName evidence="4">DNA mismatch repair protein MutL</fullName>
    </recommendedName>
</protein>
<dbReference type="InterPro" id="IPR014721">
    <property type="entry name" value="Ribsml_uS5_D2-typ_fold_subgr"/>
</dbReference>
<dbReference type="InterPro" id="IPR013507">
    <property type="entry name" value="DNA_mismatch_S5_2-like"/>
</dbReference>
<dbReference type="Gene3D" id="3.30.1540.20">
    <property type="entry name" value="MutL, C-terminal domain, dimerisation subdomain"/>
    <property type="match status" value="1"/>
</dbReference>
<evidence type="ECO:0000256" key="2">
    <source>
        <dbReference type="ARBA" id="ARBA00022763"/>
    </source>
</evidence>
<dbReference type="InterPro" id="IPR038973">
    <property type="entry name" value="MutL/Mlh/Pms-like"/>
</dbReference>
<dbReference type="CDD" id="cd16926">
    <property type="entry name" value="HATPase_MutL-MLH-PMS-like"/>
    <property type="match status" value="1"/>
</dbReference>
<proteinExistence type="inferred from homology"/>
<dbReference type="GO" id="GO:0005524">
    <property type="term" value="F:ATP binding"/>
    <property type="evidence" value="ECO:0007669"/>
    <property type="project" value="InterPro"/>
</dbReference>
<evidence type="ECO:0000313" key="7">
    <source>
        <dbReference type="EMBL" id="SSC13455.1"/>
    </source>
</evidence>
<dbReference type="SMART" id="SM01340">
    <property type="entry name" value="DNA_mis_repair"/>
    <property type="match status" value="1"/>
</dbReference>
<dbReference type="GO" id="GO:0016887">
    <property type="term" value="F:ATP hydrolysis activity"/>
    <property type="evidence" value="ECO:0007669"/>
    <property type="project" value="InterPro"/>
</dbReference>
<dbReference type="EMBL" id="LS974202">
    <property type="protein sequence ID" value="SSC13455.1"/>
    <property type="molecule type" value="Genomic_DNA"/>
</dbReference>
<dbReference type="Gene3D" id="3.30.230.10">
    <property type="match status" value="1"/>
</dbReference>
<dbReference type="Gene3D" id="3.30.1370.100">
    <property type="entry name" value="MutL, C-terminal domain, regulatory subdomain"/>
    <property type="match status" value="1"/>
</dbReference>
<dbReference type="SUPFAM" id="SSF54211">
    <property type="entry name" value="Ribosomal protein S5 domain 2-like"/>
    <property type="match status" value="1"/>
</dbReference>
<name>A0A7Z7LGE4_9BACT</name>
<reference evidence="7 8" key="1">
    <citation type="submission" date="2017-01" db="EMBL/GenBank/DDBJ databases">
        <authorList>
            <person name="Erauso G."/>
        </authorList>
    </citation>
    <scope>NUCLEOTIDE SEQUENCE [LARGE SCALE GENOMIC DNA]</scope>
    <source>
        <strain evidence="7">MESINF1</strain>
    </source>
</reference>
<dbReference type="InterPro" id="IPR014762">
    <property type="entry name" value="DNA_mismatch_repair_CS"/>
</dbReference>
<dbReference type="Pfam" id="PF08676">
    <property type="entry name" value="MutL_C"/>
    <property type="match status" value="1"/>
</dbReference>
<dbReference type="RefSeq" id="WP_231936713.1">
    <property type="nucleotide sequence ID" value="NZ_LS974202.1"/>
</dbReference>
<dbReference type="Pfam" id="PF13589">
    <property type="entry name" value="HATPase_c_3"/>
    <property type="match status" value="1"/>
</dbReference>
<dbReference type="HAMAP" id="MF_00149">
    <property type="entry name" value="DNA_mis_repair"/>
    <property type="match status" value="1"/>
</dbReference>